<evidence type="ECO:0000313" key="10">
    <source>
        <dbReference type="EMBL" id="ASU23045.1"/>
    </source>
</evidence>
<evidence type="ECO:0000256" key="6">
    <source>
        <dbReference type="ARBA" id="ARBA00023204"/>
    </source>
</evidence>
<dbReference type="Pfam" id="PF11967">
    <property type="entry name" value="RecO_N"/>
    <property type="match status" value="1"/>
</dbReference>
<dbReference type="InterPro" id="IPR037278">
    <property type="entry name" value="ARFGAP/RecO"/>
</dbReference>
<protein>
    <recommendedName>
        <fullName evidence="3 8">DNA repair protein RecO</fullName>
    </recommendedName>
    <alternativeName>
        <fullName evidence="7 8">Recombination protein O</fullName>
    </alternativeName>
</protein>
<comment type="similarity">
    <text evidence="2 8">Belongs to the RecO family.</text>
</comment>
<dbReference type="InterPro" id="IPR012340">
    <property type="entry name" value="NA-bd_OB-fold"/>
</dbReference>
<dbReference type="Proteomes" id="UP000215148">
    <property type="component" value="Chromosome 1"/>
</dbReference>
<dbReference type="EMBL" id="CP022741">
    <property type="protein sequence ID" value="ASU23045.1"/>
    <property type="molecule type" value="Genomic_DNA"/>
</dbReference>
<evidence type="ECO:0000256" key="3">
    <source>
        <dbReference type="ARBA" id="ARBA00021310"/>
    </source>
</evidence>
<feature type="domain" description="DNA replication/recombination mediator RecO N-terminal" evidence="9">
    <location>
        <begin position="9"/>
        <end position="81"/>
    </location>
</feature>
<keyword evidence="6 8" id="KW-0234">DNA repair</keyword>
<evidence type="ECO:0000256" key="5">
    <source>
        <dbReference type="ARBA" id="ARBA00023172"/>
    </source>
</evidence>
<name>A0A223MZR6_9VIBR</name>
<keyword evidence="5 8" id="KW-0233">DNA recombination</keyword>
<comment type="function">
    <text evidence="1 8">Involved in DNA repair and RecF pathway recombination.</text>
</comment>
<evidence type="ECO:0000256" key="2">
    <source>
        <dbReference type="ARBA" id="ARBA00007452"/>
    </source>
</evidence>
<evidence type="ECO:0000256" key="8">
    <source>
        <dbReference type="HAMAP-Rule" id="MF_00201"/>
    </source>
</evidence>
<dbReference type="Pfam" id="PF02565">
    <property type="entry name" value="RecO_C"/>
    <property type="match status" value="1"/>
</dbReference>
<dbReference type="InterPro" id="IPR042242">
    <property type="entry name" value="RecO_C"/>
</dbReference>
<evidence type="ECO:0000256" key="7">
    <source>
        <dbReference type="ARBA" id="ARBA00033409"/>
    </source>
</evidence>
<reference evidence="10 11" key="1">
    <citation type="submission" date="2017-08" db="EMBL/GenBank/DDBJ databases">
        <title>The Vibrio qinghaiensis sp.-Q67 is a luminous bacteria isolated firstly from Qinghai lake, Qinghai province, China, which has been proved to be very sensitive to detect environmental and food pollutants. Therefore, complete genome analysis of V. qinghaiensis sp.-Q67 highlights the potential application of this strain on detection of hazards in the contaminated environments.</title>
        <authorList>
            <person name="Gong L."/>
        </authorList>
    </citation>
    <scope>NUCLEOTIDE SEQUENCE [LARGE SCALE GENOMIC DNA]</scope>
    <source>
        <strain evidence="10 11">Q67</strain>
    </source>
</reference>
<dbReference type="AlphaFoldDB" id="A0A223MZR6"/>
<dbReference type="HAMAP" id="MF_00201">
    <property type="entry name" value="RecO"/>
    <property type="match status" value="1"/>
</dbReference>
<evidence type="ECO:0000256" key="1">
    <source>
        <dbReference type="ARBA" id="ARBA00003065"/>
    </source>
</evidence>
<dbReference type="GO" id="GO:0006302">
    <property type="term" value="P:double-strand break repair"/>
    <property type="evidence" value="ECO:0007669"/>
    <property type="project" value="TreeGrafter"/>
</dbReference>
<dbReference type="InterPro" id="IPR022572">
    <property type="entry name" value="DNA_rep/recomb_RecO_N"/>
</dbReference>
<evidence type="ECO:0000256" key="4">
    <source>
        <dbReference type="ARBA" id="ARBA00022763"/>
    </source>
</evidence>
<accession>A0A223MZR6</accession>
<evidence type="ECO:0000259" key="9">
    <source>
        <dbReference type="Pfam" id="PF11967"/>
    </source>
</evidence>
<dbReference type="GO" id="GO:0043590">
    <property type="term" value="C:bacterial nucleoid"/>
    <property type="evidence" value="ECO:0007669"/>
    <property type="project" value="TreeGrafter"/>
</dbReference>
<keyword evidence="11" id="KW-1185">Reference proteome</keyword>
<keyword evidence="4 8" id="KW-0227">DNA damage</keyword>
<gene>
    <name evidence="8" type="primary">recO</name>
    <name evidence="10" type="ORF">CCZ37_10765</name>
</gene>
<dbReference type="KEGG" id="vqi:CCZ37_10765"/>
<evidence type="ECO:0000313" key="11">
    <source>
        <dbReference type="Proteomes" id="UP000215148"/>
    </source>
</evidence>
<dbReference type="Gene3D" id="1.20.1440.120">
    <property type="entry name" value="Recombination protein O, C-terminal domain"/>
    <property type="match status" value="1"/>
</dbReference>
<dbReference type="PANTHER" id="PTHR33991">
    <property type="entry name" value="DNA REPAIR PROTEIN RECO"/>
    <property type="match status" value="1"/>
</dbReference>
<dbReference type="GO" id="GO:0006310">
    <property type="term" value="P:DNA recombination"/>
    <property type="evidence" value="ECO:0007669"/>
    <property type="project" value="UniProtKB-UniRule"/>
</dbReference>
<dbReference type="InterPro" id="IPR003717">
    <property type="entry name" value="RecO"/>
</dbReference>
<organism evidence="10 11">
    <name type="scientific">Vibrio qinghaiensis</name>
    <dbReference type="NCBI Taxonomy" id="2025808"/>
    <lineage>
        <taxon>Bacteria</taxon>
        <taxon>Pseudomonadati</taxon>
        <taxon>Pseudomonadota</taxon>
        <taxon>Gammaproteobacteria</taxon>
        <taxon>Vibrionales</taxon>
        <taxon>Vibrionaceae</taxon>
        <taxon>Vibrio</taxon>
    </lineage>
</organism>
<dbReference type="NCBIfam" id="TIGR00613">
    <property type="entry name" value="reco"/>
    <property type="match status" value="1"/>
</dbReference>
<dbReference type="Gene3D" id="2.40.50.140">
    <property type="entry name" value="Nucleic acid-binding proteins"/>
    <property type="match status" value="1"/>
</dbReference>
<proteinExistence type="inferred from homology"/>
<sequence length="246" mass="27682">MSADMSDGLQRCFVLHRRPYSESSLILDVFSEEYGRVTLMSKGARSKRSNLKGALQPFTPLLLKWSGNGSMKTLRQAEPISLGLPLSGIHLYSAMYVNELIGRVLAQEVPCPGLFHDYLHALTELAQCENPEPALRRFELALLASMGYGVDFLHCAGTGEAIDPRMTYRYREQKGFIASVRRDNLTFMGDELIAISERRFVSKEQLQAAKRFTRIALKPYLGGKPLKSRELFLPMSSFSRVRSIGK</sequence>
<dbReference type="SUPFAM" id="SSF57863">
    <property type="entry name" value="ArfGap/RecO-like zinc finger"/>
    <property type="match status" value="1"/>
</dbReference>
<dbReference type="SUPFAM" id="SSF50249">
    <property type="entry name" value="Nucleic acid-binding proteins"/>
    <property type="match status" value="1"/>
</dbReference>
<dbReference type="PANTHER" id="PTHR33991:SF1">
    <property type="entry name" value="DNA REPAIR PROTEIN RECO"/>
    <property type="match status" value="1"/>
</dbReference>